<reference evidence="2 3" key="1">
    <citation type="journal article" date="2013" name="ISME J.">
        <title>Comparative genomics of pathogenic lineages of Vibrio nigripulchritudo identifies virulence-associated traits.</title>
        <authorList>
            <person name="Goudenege D."/>
            <person name="Labreuche Y."/>
            <person name="Krin E."/>
            <person name="Ansquer D."/>
            <person name="Mangenot S."/>
            <person name="Calteau A."/>
            <person name="Medigue C."/>
            <person name="Mazel D."/>
            <person name="Polz M.F."/>
            <person name="Le Roux F."/>
        </authorList>
    </citation>
    <scope>NUCLEOTIDE SEQUENCE [LARGE SCALE GENOMIC DNA]</scope>
    <source>
        <strain evidence="2 3">SOn1</strain>
    </source>
</reference>
<feature type="domain" description="N-acetyltransferase" evidence="1">
    <location>
        <begin position="1"/>
        <end position="136"/>
    </location>
</feature>
<sequence length="136" mass="15432">MKIVKLGWQQTIPVRHEVLWPDMPPDFCHVPGDEDALHYGVEVDGNIVCVASIFIDAVAKSARLRKFATLIEHRHQGYGSAVVEHVLSQLPEQGIEYFWCDARESAMDFYTKFGMSAEGDAFYKSGVEYYKMGRSL</sequence>
<dbReference type="InterPro" id="IPR016181">
    <property type="entry name" value="Acyl_CoA_acyltransferase"/>
</dbReference>
<dbReference type="CDD" id="cd04301">
    <property type="entry name" value="NAT_SF"/>
    <property type="match status" value="1"/>
</dbReference>
<dbReference type="EMBL" id="CAOF01000137">
    <property type="protein sequence ID" value="CCO48095.1"/>
    <property type="molecule type" value="Genomic_DNA"/>
</dbReference>
<evidence type="ECO:0000259" key="1">
    <source>
        <dbReference type="PROSITE" id="PS51186"/>
    </source>
</evidence>
<dbReference type="GO" id="GO:0016747">
    <property type="term" value="F:acyltransferase activity, transferring groups other than amino-acyl groups"/>
    <property type="evidence" value="ECO:0007669"/>
    <property type="project" value="InterPro"/>
</dbReference>
<dbReference type="Gene3D" id="3.40.630.30">
    <property type="match status" value="1"/>
</dbReference>
<dbReference type="Proteomes" id="UP000018211">
    <property type="component" value="Unassembled WGS sequence"/>
</dbReference>
<gene>
    <name evidence="2" type="ORF">VIBNISOn1_450058</name>
</gene>
<name>A0AAV2VTN5_9VIBR</name>
<dbReference type="SUPFAM" id="SSF55729">
    <property type="entry name" value="Acyl-CoA N-acyltransferases (Nat)"/>
    <property type="match status" value="1"/>
</dbReference>
<evidence type="ECO:0000313" key="2">
    <source>
        <dbReference type="EMBL" id="CCO48095.1"/>
    </source>
</evidence>
<protein>
    <submittedName>
        <fullName evidence="2">Acetyltransferase</fullName>
    </submittedName>
</protein>
<evidence type="ECO:0000313" key="3">
    <source>
        <dbReference type="Proteomes" id="UP000018211"/>
    </source>
</evidence>
<dbReference type="InterPro" id="IPR000182">
    <property type="entry name" value="GNAT_dom"/>
</dbReference>
<dbReference type="PROSITE" id="PS51186">
    <property type="entry name" value="GNAT"/>
    <property type="match status" value="1"/>
</dbReference>
<proteinExistence type="predicted"/>
<dbReference type="RefSeq" id="WP_022612692.1">
    <property type="nucleotide sequence ID" value="NZ_LK391965.1"/>
</dbReference>
<accession>A0AAV2VTN5</accession>
<organism evidence="2 3">
    <name type="scientific">Vibrio nigripulchritudo SOn1</name>
    <dbReference type="NCBI Taxonomy" id="1238450"/>
    <lineage>
        <taxon>Bacteria</taxon>
        <taxon>Pseudomonadati</taxon>
        <taxon>Pseudomonadota</taxon>
        <taxon>Gammaproteobacteria</taxon>
        <taxon>Vibrionales</taxon>
        <taxon>Vibrionaceae</taxon>
        <taxon>Vibrio</taxon>
    </lineage>
</organism>
<dbReference type="AlphaFoldDB" id="A0AAV2VTN5"/>
<comment type="caution">
    <text evidence="2">The sequence shown here is derived from an EMBL/GenBank/DDBJ whole genome shotgun (WGS) entry which is preliminary data.</text>
</comment>
<dbReference type="Pfam" id="PF00583">
    <property type="entry name" value="Acetyltransf_1"/>
    <property type="match status" value="1"/>
</dbReference>